<name>A0A0R0BRF0_9GAMM</name>
<dbReference type="Gene3D" id="3.40.1440.10">
    <property type="entry name" value="GIY-YIG endonuclease"/>
    <property type="match status" value="1"/>
</dbReference>
<dbReference type="CDD" id="cd10446">
    <property type="entry name" value="GIY-YIG_unchar_1"/>
    <property type="match status" value="1"/>
</dbReference>
<accession>A0A0R0BRF0</accession>
<organism evidence="1 2">
    <name type="scientific">Stenotrophomonas koreensis</name>
    <dbReference type="NCBI Taxonomy" id="266128"/>
    <lineage>
        <taxon>Bacteria</taxon>
        <taxon>Pseudomonadati</taxon>
        <taxon>Pseudomonadota</taxon>
        <taxon>Gammaproteobacteria</taxon>
        <taxon>Lysobacterales</taxon>
        <taxon>Lysobacteraceae</taxon>
        <taxon>Stenotrophomonas</taxon>
    </lineage>
</organism>
<dbReference type="AlphaFoldDB" id="A0A0R0BRF0"/>
<evidence type="ECO:0000313" key="2">
    <source>
        <dbReference type="Proteomes" id="UP000051254"/>
    </source>
</evidence>
<keyword evidence="2" id="KW-1185">Reference proteome</keyword>
<evidence type="ECO:0000313" key="1">
    <source>
        <dbReference type="EMBL" id="KRG59887.1"/>
    </source>
</evidence>
<comment type="caution">
    <text evidence="1">The sequence shown here is derived from an EMBL/GenBank/DDBJ whole genome shotgun (WGS) entry which is preliminary data.</text>
</comment>
<dbReference type="STRING" id="266128.ABB25_04595"/>
<reference evidence="1 2" key="1">
    <citation type="submission" date="2015-05" db="EMBL/GenBank/DDBJ databases">
        <title>Genome sequencing and analysis of members of genus Stenotrophomonas.</title>
        <authorList>
            <person name="Patil P.P."/>
            <person name="Midha S."/>
            <person name="Patil P.B."/>
        </authorList>
    </citation>
    <scope>NUCLEOTIDE SEQUENCE [LARGE SCALE GENOMIC DNA]</scope>
    <source>
        <strain evidence="1 2">DSM 17805</strain>
    </source>
</reference>
<evidence type="ECO:0008006" key="3">
    <source>
        <dbReference type="Google" id="ProtNLM"/>
    </source>
</evidence>
<dbReference type="Proteomes" id="UP000051254">
    <property type="component" value="Unassembled WGS sequence"/>
</dbReference>
<protein>
    <recommendedName>
        <fullName evidence="3">GIY-YIG domain-containing protein</fullName>
    </recommendedName>
</protein>
<dbReference type="SUPFAM" id="SSF82771">
    <property type="entry name" value="GIY-YIG endonuclease"/>
    <property type="match status" value="1"/>
</dbReference>
<dbReference type="PATRIC" id="fig|266128.3.peg.2570"/>
<gene>
    <name evidence="1" type="ORF">ABB25_04595</name>
</gene>
<dbReference type="InterPro" id="IPR035901">
    <property type="entry name" value="GIY-YIG_endonuc_sf"/>
</dbReference>
<dbReference type="OrthoDB" id="89044at2"/>
<dbReference type="EMBL" id="LDJH01000006">
    <property type="protein sequence ID" value="KRG59887.1"/>
    <property type="molecule type" value="Genomic_DNA"/>
</dbReference>
<sequence>MRHRPTEKELRAVLPWLAAERQELYNAFQSNHGEVVEKALTRAKYLASFIGHESGRAVFVGLYEVAGHEQVTVQHFWALPGNAELQQLGTRGPKDGRASFWFDLQLSPILSAWKGRLVIDWTGIERSWWRWASRNQFPVRAIHEESLLVKAMPDWQSLSLDWAQLTVLPKSWQQVLAQWRGIYYIFDKASCQGYVGSASGNENILRRWLNYAASGDGGNRLLRGLDPEQFVFSILQRVSPDMPSDEVVQVENSWKLRLQTRSPYGLNDN</sequence>
<proteinExistence type="predicted"/>